<keyword evidence="2 3" id="KW-0143">Chaperone</keyword>
<dbReference type="InterPro" id="IPR000740">
    <property type="entry name" value="GrpE"/>
</dbReference>
<comment type="subcellular location">
    <subcellularLocation>
        <location evidence="3">Cytoplasm</location>
    </subcellularLocation>
</comment>
<keyword evidence="3" id="KW-0963">Cytoplasm</keyword>
<evidence type="ECO:0000256" key="4">
    <source>
        <dbReference type="RuleBase" id="RU004478"/>
    </source>
</evidence>
<comment type="function">
    <text evidence="3">Participates actively in the response to hyperosmotic and heat shock by preventing the aggregation of stress-denatured proteins, in association with DnaK and GrpE. It is the nucleotide exchange factor for DnaK and may function as a thermosensor. Unfolded proteins bind initially to DnaJ; upon interaction with the DnaJ-bound protein, DnaK hydrolyzes its bound ATP, resulting in the formation of a stable complex. GrpE releases ADP from DnaK; ATP binding to DnaK triggers the release of the substrate protein, thus completing the reaction cycle. Several rounds of ATP-dependent interactions between DnaJ, DnaK and GrpE are required for fully efficient folding.</text>
</comment>
<dbReference type="CDD" id="cd00446">
    <property type="entry name" value="GrpE"/>
    <property type="match status" value="1"/>
</dbReference>
<reference evidence="6" key="1">
    <citation type="submission" date="2023-05" db="EMBL/GenBank/DDBJ databases">
        <title>[olsenella] sp. nov., isolated from a pig farm feces dump.</title>
        <authorList>
            <person name="Chang Y.-H."/>
        </authorList>
    </citation>
    <scope>NUCLEOTIDE SEQUENCE</scope>
    <source>
        <strain evidence="6">YH-ols2217</strain>
    </source>
</reference>
<dbReference type="PANTHER" id="PTHR21237">
    <property type="entry name" value="GRPE PROTEIN"/>
    <property type="match status" value="1"/>
</dbReference>
<keyword evidence="7" id="KW-1185">Reference proteome</keyword>
<comment type="subunit">
    <text evidence="3">Homodimer.</text>
</comment>
<organism evidence="6 7">
    <name type="scientific">Kribbibacterium absianum</name>
    <dbReference type="NCBI Taxonomy" id="3044210"/>
    <lineage>
        <taxon>Bacteria</taxon>
        <taxon>Bacillati</taxon>
        <taxon>Actinomycetota</taxon>
        <taxon>Coriobacteriia</taxon>
        <taxon>Coriobacteriales</taxon>
        <taxon>Kribbibacteriaceae</taxon>
        <taxon>Kribbibacterium</taxon>
    </lineage>
</organism>
<evidence type="ECO:0000256" key="2">
    <source>
        <dbReference type="ARBA" id="ARBA00023186"/>
    </source>
</evidence>
<dbReference type="EMBL" id="JASJEX010000003">
    <property type="protein sequence ID" value="MDJ1129576.1"/>
    <property type="molecule type" value="Genomic_DNA"/>
</dbReference>
<dbReference type="HAMAP" id="MF_01151">
    <property type="entry name" value="GrpE"/>
    <property type="match status" value="1"/>
</dbReference>
<dbReference type="PRINTS" id="PR00773">
    <property type="entry name" value="GRPEPROTEIN"/>
</dbReference>
<name>A0ABT6ZKI3_9ACTN</name>
<dbReference type="Proteomes" id="UP001431693">
    <property type="component" value="Unassembled WGS sequence"/>
</dbReference>
<evidence type="ECO:0000256" key="1">
    <source>
        <dbReference type="ARBA" id="ARBA00009054"/>
    </source>
</evidence>
<dbReference type="SUPFAM" id="SSF51064">
    <property type="entry name" value="Head domain of nucleotide exchange factor GrpE"/>
    <property type="match status" value="1"/>
</dbReference>
<dbReference type="RefSeq" id="WP_283712704.1">
    <property type="nucleotide sequence ID" value="NZ_JASJEW010000002.1"/>
</dbReference>
<dbReference type="InterPro" id="IPR009012">
    <property type="entry name" value="GrpE_head"/>
</dbReference>
<evidence type="ECO:0000256" key="5">
    <source>
        <dbReference type="SAM" id="Coils"/>
    </source>
</evidence>
<comment type="caution">
    <text evidence="6">The sequence shown here is derived from an EMBL/GenBank/DDBJ whole genome shotgun (WGS) entry which is preliminary data.</text>
</comment>
<feature type="coiled-coil region" evidence="5">
    <location>
        <begin position="19"/>
        <end position="74"/>
    </location>
</feature>
<dbReference type="Pfam" id="PF01025">
    <property type="entry name" value="GrpE"/>
    <property type="match status" value="1"/>
</dbReference>
<comment type="similarity">
    <text evidence="1 3 4">Belongs to the GrpE family.</text>
</comment>
<dbReference type="Gene3D" id="2.30.22.10">
    <property type="entry name" value="Head domain of nucleotide exchange factor GrpE"/>
    <property type="match status" value="1"/>
</dbReference>
<proteinExistence type="inferred from homology"/>
<sequence>MDNQNHGDLDPQMVEAAIKAGEQAAAEDIKAEAEKTKAERDDLLAQLSDAQAAYEKAQVEADEAKARTARLQADWDNFRKRTANEREAEKARATEKMVEQLLPAVDDLERAIDHAKTIDDAQVTEMAMGVEAVYHKILEVFERQGVEVIDPAGEAFDPLEDQAVGRVEDAQAYDDSVAQVLRRGYRMGGKVIRSAMVTVTFGGPKRPVEAPDDGEPSDK</sequence>
<dbReference type="InterPro" id="IPR013805">
    <property type="entry name" value="GrpE_CC"/>
</dbReference>
<dbReference type="Gene3D" id="3.90.20.20">
    <property type="match status" value="1"/>
</dbReference>
<evidence type="ECO:0000256" key="3">
    <source>
        <dbReference type="HAMAP-Rule" id="MF_01151"/>
    </source>
</evidence>
<evidence type="ECO:0000313" key="7">
    <source>
        <dbReference type="Proteomes" id="UP001431693"/>
    </source>
</evidence>
<keyword evidence="5" id="KW-0175">Coiled coil</keyword>
<accession>A0ABT6ZKI3</accession>
<protein>
    <recommendedName>
        <fullName evidence="3">Protein GrpE</fullName>
    </recommendedName>
    <alternativeName>
        <fullName evidence="3">HSP-70 cofactor</fullName>
    </alternativeName>
</protein>
<dbReference type="SUPFAM" id="SSF58014">
    <property type="entry name" value="Coiled-coil domain of nucleotide exchange factor GrpE"/>
    <property type="match status" value="1"/>
</dbReference>
<keyword evidence="3" id="KW-0346">Stress response</keyword>
<dbReference type="PANTHER" id="PTHR21237:SF23">
    <property type="entry name" value="GRPE PROTEIN HOMOLOG, MITOCHONDRIAL"/>
    <property type="match status" value="1"/>
</dbReference>
<gene>
    <name evidence="3" type="primary">grpE</name>
    <name evidence="6" type="ORF">QJ043_05710</name>
</gene>
<evidence type="ECO:0000313" key="6">
    <source>
        <dbReference type="EMBL" id="MDJ1129576.1"/>
    </source>
</evidence>